<dbReference type="PROSITE" id="PS50110">
    <property type="entry name" value="RESPONSE_REGULATORY"/>
    <property type="match status" value="1"/>
</dbReference>
<dbReference type="InterPro" id="IPR000792">
    <property type="entry name" value="Tscrpt_reg_LuxR_C"/>
</dbReference>
<dbReference type="EMBL" id="VBAI01000118">
    <property type="protein sequence ID" value="TMJ10404.1"/>
    <property type="molecule type" value="Genomic_DNA"/>
</dbReference>
<keyword evidence="2" id="KW-0238">DNA-binding</keyword>
<dbReference type="SMART" id="SM00421">
    <property type="entry name" value="HTH_LUXR"/>
    <property type="match status" value="1"/>
</dbReference>
<sequence>MPRSLISGRPERLIRVKALHHRHKKFSRHLMPSSVQEDDVKQETSSVRCTVLLIADPLVRFALKQLLRTAGEVVVVGEVLAEQAVAAVRQLSPDIALIDARRVDEDLSEFLRRLGTAAPMTKAIVLSEDDFRDGVVRVAGAGGWGYLPREVCEQQLARDVRLVAGGKAVMECAIAHDEFAMLGQLSPVPARDATTVALSQKEGSVIQAMAEGQTDSQIAKQLGVSTPTVKTHVRSILRKTHSRNRAAAIATAFRGGILR</sequence>
<evidence type="ECO:0000256" key="2">
    <source>
        <dbReference type="ARBA" id="ARBA00023125"/>
    </source>
</evidence>
<feature type="domain" description="HTH luxR-type" evidence="5">
    <location>
        <begin position="191"/>
        <end position="256"/>
    </location>
</feature>
<keyword evidence="4" id="KW-0597">Phosphoprotein</keyword>
<dbReference type="Pfam" id="PF00196">
    <property type="entry name" value="GerE"/>
    <property type="match status" value="1"/>
</dbReference>
<accession>A0A537LQW1</accession>
<evidence type="ECO:0000256" key="1">
    <source>
        <dbReference type="ARBA" id="ARBA00023015"/>
    </source>
</evidence>
<dbReference type="InterPro" id="IPR001789">
    <property type="entry name" value="Sig_transdc_resp-reg_receiver"/>
</dbReference>
<name>A0A537LQW1_9BACT</name>
<feature type="domain" description="Response regulatory" evidence="6">
    <location>
        <begin position="49"/>
        <end position="164"/>
    </location>
</feature>
<dbReference type="AlphaFoldDB" id="A0A537LQW1"/>
<dbReference type="SUPFAM" id="SSF52172">
    <property type="entry name" value="CheY-like"/>
    <property type="match status" value="1"/>
</dbReference>
<organism evidence="7 8">
    <name type="scientific">Candidatus Segetimicrobium genomatis</name>
    <dbReference type="NCBI Taxonomy" id="2569760"/>
    <lineage>
        <taxon>Bacteria</taxon>
        <taxon>Bacillati</taxon>
        <taxon>Candidatus Sysuimicrobiota</taxon>
        <taxon>Candidatus Sysuimicrobiia</taxon>
        <taxon>Candidatus Sysuimicrobiales</taxon>
        <taxon>Candidatus Segetimicrobiaceae</taxon>
        <taxon>Candidatus Segetimicrobium</taxon>
    </lineage>
</organism>
<dbReference type="Gene3D" id="3.40.50.2300">
    <property type="match status" value="1"/>
</dbReference>
<dbReference type="InterPro" id="IPR039420">
    <property type="entry name" value="WalR-like"/>
</dbReference>
<evidence type="ECO:0000259" key="6">
    <source>
        <dbReference type="PROSITE" id="PS50110"/>
    </source>
</evidence>
<evidence type="ECO:0000256" key="4">
    <source>
        <dbReference type="PROSITE-ProRule" id="PRU00169"/>
    </source>
</evidence>
<feature type="modified residue" description="4-aspartylphosphate" evidence="4">
    <location>
        <position position="99"/>
    </location>
</feature>
<dbReference type="SUPFAM" id="SSF46894">
    <property type="entry name" value="C-terminal effector domain of the bipartite response regulators"/>
    <property type="match status" value="1"/>
</dbReference>
<dbReference type="PROSITE" id="PS50043">
    <property type="entry name" value="HTH_LUXR_2"/>
    <property type="match status" value="1"/>
</dbReference>
<dbReference type="GO" id="GO:0003677">
    <property type="term" value="F:DNA binding"/>
    <property type="evidence" value="ECO:0007669"/>
    <property type="project" value="UniProtKB-KW"/>
</dbReference>
<reference evidence="7 8" key="1">
    <citation type="journal article" date="2019" name="Nat. Microbiol.">
        <title>Mediterranean grassland soil C-N compound turnover is dependent on rainfall and depth, and is mediated by genomically divergent microorganisms.</title>
        <authorList>
            <person name="Diamond S."/>
            <person name="Andeer P.F."/>
            <person name="Li Z."/>
            <person name="Crits-Christoph A."/>
            <person name="Burstein D."/>
            <person name="Anantharaman K."/>
            <person name="Lane K.R."/>
            <person name="Thomas B.C."/>
            <person name="Pan C."/>
            <person name="Northen T.R."/>
            <person name="Banfield J.F."/>
        </authorList>
    </citation>
    <scope>NUCLEOTIDE SEQUENCE [LARGE SCALE GENOMIC DNA]</scope>
    <source>
        <strain evidence="7">NP_1</strain>
    </source>
</reference>
<evidence type="ECO:0000313" key="7">
    <source>
        <dbReference type="EMBL" id="TMJ10404.1"/>
    </source>
</evidence>
<protein>
    <submittedName>
        <fullName evidence="7">Response regulator transcription factor</fullName>
    </submittedName>
</protein>
<keyword evidence="3" id="KW-0804">Transcription</keyword>
<dbReference type="Proteomes" id="UP000315217">
    <property type="component" value="Unassembled WGS sequence"/>
</dbReference>
<dbReference type="PANTHER" id="PTHR43214:SF24">
    <property type="entry name" value="TRANSCRIPTIONAL REGULATORY PROTEIN NARL-RELATED"/>
    <property type="match status" value="1"/>
</dbReference>
<evidence type="ECO:0000259" key="5">
    <source>
        <dbReference type="PROSITE" id="PS50043"/>
    </source>
</evidence>
<dbReference type="InterPro" id="IPR016032">
    <property type="entry name" value="Sig_transdc_resp-reg_C-effctor"/>
</dbReference>
<dbReference type="GO" id="GO:0006355">
    <property type="term" value="P:regulation of DNA-templated transcription"/>
    <property type="evidence" value="ECO:0007669"/>
    <property type="project" value="InterPro"/>
</dbReference>
<dbReference type="GO" id="GO:0000160">
    <property type="term" value="P:phosphorelay signal transduction system"/>
    <property type="evidence" value="ECO:0007669"/>
    <property type="project" value="InterPro"/>
</dbReference>
<proteinExistence type="predicted"/>
<gene>
    <name evidence="7" type="ORF">E6G98_07625</name>
</gene>
<dbReference type="InterPro" id="IPR011006">
    <property type="entry name" value="CheY-like_superfamily"/>
</dbReference>
<evidence type="ECO:0000313" key="8">
    <source>
        <dbReference type="Proteomes" id="UP000315217"/>
    </source>
</evidence>
<dbReference type="CDD" id="cd06170">
    <property type="entry name" value="LuxR_C_like"/>
    <property type="match status" value="1"/>
</dbReference>
<keyword evidence="1" id="KW-0805">Transcription regulation</keyword>
<comment type="caution">
    <text evidence="7">The sequence shown here is derived from an EMBL/GenBank/DDBJ whole genome shotgun (WGS) entry which is preliminary data.</text>
</comment>
<dbReference type="PANTHER" id="PTHR43214">
    <property type="entry name" value="TWO-COMPONENT RESPONSE REGULATOR"/>
    <property type="match status" value="1"/>
</dbReference>
<dbReference type="PRINTS" id="PR00038">
    <property type="entry name" value="HTHLUXR"/>
</dbReference>
<evidence type="ECO:0000256" key="3">
    <source>
        <dbReference type="ARBA" id="ARBA00023163"/>
    </source>
</evidence>